<reference evidence="12 13" key="1">
    <citation type="journal article" date="2018" name="Biotechnol. Biofuels">
        <title>Integrative visual omics of the white-rot fungus Polyporus brumalis exposes the biotechnological potential of its oxidative enzymes for delignifying raw plant biomass.</title>
        <authorList>
            <person name="Miyauchi S."/>
            <person name="Rancon A."/>
            <person name="Drula E."/>
            <person name="Hage H."/>
            <person name="Chaduli D."/>
            <person name="Favel A."/>
            <person name="Grisel S."/>
            <person name="Henrissat B."/>
            <person name="Herpoel-Gimbert I."/>
            <person name="Ruiz-Duenas F.J."/>
            <person name="Chevret D."/>
            <person name="Hainaut M."/>
            <person name="Lin J."/>
            <person name="Wang M."/>
            <person name="Pangilinan J."/>
            <person name="Lipzen A."/>
            <person name="Lesage-Meessen L."/>
            <person name="Navarro D."/>
            <person name="Riley R."/>
            <person name="Grigoriev I.V."/>
            <person name="Zhou S."/>
            <person name="Raouche S."/>
            <person name="Rosso M.N."/>
        </authorList>
    </citation>
    <scope>NUCLEOTIDE SEQUENCE [LARGE SCALE GENOMIC DNA]</scope>
    <source>
        <strain evidence="12 13">BRFM 1820</strain>
    </source>
</reference>
<keyword evidence="4 10" id="KW-0812">Transmembrane</keyword>
<accession>A0A371D6R3</accession>
<evidence type="ECO:0000313" key="12">
    <source>
        <dbReference type="EMBL" id="RDX48231.1"/>
    </source>
</evidence>
<dbReference type="FunFam" id="1.20.1250.20:FF:000115">
    <property type="entry name" value="High-affinity glucose transporter"/>
    <property type="match status" value="1"/>
</dbReference>
<keyword evidence="5 10" id="KW-1133">Transmembrane helix</keyword>
<dbReference type="InterPro" id="IPR020846">
    <property type="entry name" value="MFS_dom"/>
</dbReference>
<dbReference type="PROSITE" id="PS50850">
    <property type="entry name" value="MFS"/>
    <property type="match status" value="1"/>
</dbReference>
<evidence type="ECO:0000256" key="8">
    <source>
        <dbReference type="ARBA" id="ARBA00049119"/>
    </source>
</evidence>
<feature type="transmembrane region" description="Helical" evidence="10">
    <location>
        <begin position="453"/>
        <end position="473"/>
    </location>
</feature>
<comment type="subcellular location">
    <subcellularLocation>
        <location evidence="1">Membrane</location>
        <topology evidence="1">Multi-pass membrane protein</topology>
    </subcellularLocation>
</comment>
<feature type="transmembrane region" description="Helical" evidence="10">
    <location>
        <begin position="163"/>
        <end position="182"/>
    </location>
</feature>
<dbReference type="PROSITE" id="PS00216">
    <property type="entry name" value="SUGAR_TRANSPORT_1"/>
    <property type="match status" value="2"/>
</dbReference>
<dbReference type="PRINTS" id="PR00171">
    <property type="entry name" value="SUGRTRNSPORT"/>
</dbReference>
<evidence type="ECO:0000256" key="6">
    <source>
        <dbReference type="ARBA" id="ARBA00023136"/>
    </source>
</evidence>
<sequence length="531" mass="57171">MAGGPAAAGEGISAGKNKVAGIAMTAFAAFGGILFGYDTGTISGIIQMDDWLRTFGVFTTDTATYSLGYYLPSSRESLVVSLLSAGTFFGALLGAPAADILGRRMGIICSCLVFSVGVALQTGAPNLAAFLIGRVIAGAGVGLVSTLVPMYQSECSPKWIRGAVVSGYQWAITIGLLLASVINNATKGRQNHSAWQIPISIQFIWALVLAAGMTYLPESPRWLVKKGRDEQAARALSRLTSLPTDDPELQTELHDIRAALEEEMKLGESSYADCFKPGHNKIILRTLSGIFIQAWQQLTGINFIFYYGTTFFKNSGISNPFLISVATNIVNVFMTIPGIWGIERFGRRSLLLYGAAVMCVCEFLVAIIGVTISTQNQSGQKALIALVCIYIGAFASTWGPIAWVITGEIFPLNVRAKAMSLSVASNWLWNWAISFATPYLVNTGPGNAGLGVKVFFIWGSTCFGCLVFTYFCIPETKGLSLEQIDLLYQNSTPISSVRYRKELIAQDVHVSDVKGDLAEHHDDHGSVAEKV</sequence>
<dbReference type="GO" id="GO:0010255">
    <property type="term" value="P:glucose mediated signaling pathway"/>
    <property type="evidence" value="ECO:0007669"/>
    <property type="project" value="UniProtKB-ARBA"/>
</dbReference>
<dbReference type="NCBIfam" id="TIGR00879">
    <property type="entry name" value="SP"/>
    <property type="match status" value="1"/>
</dbReference>
<dbReference type="Pfam" id="PF00083">
    <property type="entry name" value="Sugar_tr"/>
    <property type="match status" value="1"/>
</dbReference>
<keyword evidence="13" id="KW-1185">Reference proteome</keyword>
<dbReference type="STRING" id="139420.A0A371D6R3"/>
<evidence type="ECO:0000256" key="4">
    <source>
        <dbReference type="ARBA" id="ARBA00022692"/>
    </source>
</evidence>
<feature type="transmembrane region" description="Helical" evidence="10">
    <location>
        <begin position="418"/>
        <end position="441"/>
    </location>
</feature>
<feature type="domain" description="Major facilitator superfamily (MFS) profile" evidence="11">
    <location>
        <begin position="24"/>
        <end position="477"/>
    </location>
</feature>
<dbReference type="Gene3D" id="1.20.1250.20">
    <property type="entry name" value="MFS general substrate transporter like domains"/>
    <property type="match status" value="1"/>
</dbReference>
<evidence type="ECO:0000256" key="3">
    <source>
        <dbReference type="ARBA" id="ARBA00022448"/>
    </source>
</evidence>
<evidence type="ECO:0000256" key="2">
    <source>
        <dbReference type="ARBA" id="ARBA00010992"/>
    </source>
</evidence>
<dbReference type="InterPro" id="IPR005829">
    <property type="entry name" value="Sugar_transporter_CS"/>
</dbReference>
<dbReference type="PANTHER" id="PTHR48022">
    <property type="entry name" value="PLASTIDIC GLUCOSE TRANSPORTER 4"/>
    <property type="match status" value="1"/>
</dbReference>
<evidence type="ECO:0000256" key="7">
    <source>
        <dbReference type="ARBA" id="ARBA00023180"/>
    </source>
</evidence>
<dbReference type="PROSITE" id="PS00217">
    <property type="entry name" value="SUGAR_TRANSPORT_2"/>
    <property type="match status" value="1"/>
</dbReference>
<keyword evidence="6 10" id="KW-0472">Membrane</keyword>
<feature type="transmembrane region" description="Helical" evidence="10">
    <location>
        <begin position="130"/>
        <end position="151"/>
    </location>
</feature>
<dbReference type="AlphaFoldDB" id="A0A371D6R3"/>
<evidence type="ECO:0000256" key="5">
    <source>
        <dbReference type="ARBA" id="ARBA00022989"/>
    </source>
</evidence>
<keyword evidence="7" id="KW-0325">Glycoprotein</keyword>
<evidence type="ECO:0000259" key="11">
    <source>
        <dbReference type="PROSITE" id="PS50850"/>
    </source>
</evidence>
<dbReference type="InterPro" id="IPR050360">
    <property type="entry name" value="MFS_Sugar_Transporters"/>
</dbReference>
<feature type="transmembrane region" description="Helical" evidence="10">
    <location>
        <begin position="20"/>
        <end position="39"/>
    </location>
</feature>
<dbReference type="GO" id="GO:0005351">
    <property type="term" value="F:carbohydrate:proton symporter activity"/>
    <property type="evidence" value="ECO:0007669"/>
    <property type="project" value="TreeGrafter"/>
</dbReference>
<dbReference type="InterPro" id="IPR003663">
    <property type="entry name" value="Sugar/inositol_transpt"/>
</dbReference>
<dbReference type="SUPFAM" id="SSF103473">
    <property type="entry name" value="MFS general substrate transporter"/>
    <property type="match status" value="1"/>
</dbReference>
<feature type="transmembrane region" description="Helical" evidence="10">
    <location>
        <begin position="194"/>
        <end position="216"/>
    </location>
</feature>
<dbReference type="EMBL" id="KZ857413">
    <property type="protein sequence ID" value="RDX48231.1"/>
    <property type="molecule type" value="Genomic_DNA"/>
</dbReference>
<feature type="transmembrane region" description="Helical" evidence="10">
    <location>
        <begin position="382"/>
        <end position="406"/>
    </location>
</feature>
<dbReference type="InterPro" id="IPR036259">
    <property type="entry name" value="MFS_trans_sf"/>
</dbReference>
<dbReference type="GO" id="GO:0005886">
    <property type="term" value="C:plasma membrane"/>
    <property type="evidence" value="ECO:0007669"/>
    <property type="project" value="UniProtKB-ARBA"/>
</dbReference>
<gene>
    <name evidence="12" type="ORF">OH76DRAFT_684276</name>
</gene>
<evidence type="ECO:0000256" key="9">
    <source>
        <dbReference type="RuleBase" id="RU003346"/>
    </source>
</evidence>
<feature type="transmembrane region" description="Helical" evidence="10">
    <location>
        <begin position="321"/>
        <end position="343"/>
    </location>
</feature>
<feature type="transmembrane region" description="Helical" evidence="10">
    <location>
        <begin position="105"/>
        <end position="124"/>
    </location>
</feature>
<comment type="catalytic activity">
    <reaction evidence="8">
        <text>myo-inositol(out) + H(+)(out) = myo-inositol(in) + H(+)(in)</text>
        <dbReference type="Rhea" id="RHEA:60364"/>
        <dbReference type="ChEBI" id="CHEBI:15378"/>
        <dbReference type="ChEBI" id="CHEBI:17268"/>
    </reaction>
</comment>
<feature type="transmembrane region" description="Helical" evidence="10">
    <location>
        <begin position="350"/>
        <end position="370"/>
    </location>
</feature>
<dbReference type="Proteomes" id="UP000256964">
    <property type="component" value="Unassembled WGS sequence"/>
</dbReference>
<dbReference type="OrthoDB" id="6612291at2759"/>
<comment type="similarity">
    <text evidence="2 9">Belongs to the major facilitator superfamily. Sugar transporter (TC 2.A.1.1) family.</text>
</comment>
<feature type="transmembrane region" description="Helical" evidence="10">
    <location>
        <begin position="51"/>
        <end position="71"/>
    </location>
</feature>
<dbReference type="GO" id="GO:0005536">
    <property type="term" value="F:D-glucose binding"/>
    <property type="evidence" value="ECO:0007669"/>
    <property type="project" value="UniProtKB-ARBA"/>
</dbReference>
<evidence type="ECO:0000313" key="13">
    <source>
        <dbReference type="Proteomes" id="UP000256964"/>
    </source>
</evidence>
<name>A0A371D6R3_9APHY</name>
<dbReference type="CDD" id="cd17356">
    <property type="entry name" value="MFS_HXT"/>
    <property type="match status" value="1"/>
</dbReference>
<organism evidence="12 13">
    <name type="scientific">Lentinus brumalis</name>
    <dbReference type="NCBI Taxonomy" id="2498619"/>
    <lineage>
        <taxon>Eukaryota</taxon>
        <taxon>Fungi</taxon>
        <taxon>Dikarya</taxon>
        <taxon>Basidiomycota</taxon>
        <taxon>Agaricomycotina</taxon>
        <taxon>Agaricomycetes</taxon>
        <taxon>Polyporales</taxon>
        <taxon>Polyporaceae</taxon>
        <taxon>Lentinus</taxon>
    </lineage>
</organism>
<proteinExistence type="inferred from homology"/>
<keyword evidence="3 9" id="KW-0813">Transport</keyword>
<protein>
    <submittedName>
        <fullName evidence="12">MFS monosaccharide transporter</fullName>
    </submittedName>
</protein>
<evidence type="ECO:0000256" key="1">
    <source>
        <dbReference type="ARBA" id="ARBA00004141"/>
    </source>
</evidence>
<dbReference type="InterPro" id="IPR005828">
    <property type="entry name" value="MFS_sugar_transport-like"/>
</dbReference>
<evidence type="ECO:0000256" key="10">
    <source>
        <dbReference type="SAM" id="Phobius"/>
    </source>
</evidence>
<dbReference type="PANTHER" id="PTHR48022:SF17">
    <property type="entry name" value="HEXOSE TRANSPORTER"/>
    <property type="match status" value="1"/>
</dbReference>
<feature type="transmembrane region" description="Helical" evidence="10">
    <location>
        <begin position="77"/>
        <end position="98"/>
    </location>
</feature>